<name>A0A8J2NR00_9HEXA</name>
<sequence>METRSRKRLRGIENSDKKIPQPLDKSLPKSSNSNRVKQFDGTIPALVADIFLTSLRDVQLLKTCRSVCKTWNITASESLRTCSLVRFTEGESTCTDFTNTLIRRSFGPLQHVSSPFQNFRAEGNSFTNSAFVNFTLQPNITITSLKLKLDKRLDQSKLGLVLAANKGNITDLKIVGTSNFVLDEALLAKDDIQLVSLTHLEFDDRCDRCTHMAFMRIILKMCTLESVDLRIQDGDILSSVLSQEKVRRLKHLTLDFKEISRNAWEHLSNLRFLRLKTLKIHAAIPYISLDYLQKWRSFCYNLPSNFLVEFETNIRISTKSALMFPSLRILKIGNNNVLSVLTHERFPCLVKVIYVVTRPLLRRLEKCNLPHEGFALEPEAIGFSTAGLSWPP</sequence>
<protein>
    <submittedName>
        <fullName evidence="2">Uncharacterized protein</fullName>
    </submittedName>
</protein>
<proteinExistence type="predicted"/>
<dbReference type="EMBL" id="CAJVCH010053156">
    <property type="protein sequence ID" value="CAG7718398.1"/>
    <property type="molecule type" value="Genomic_DNA"/>
</dbReference>
<accession>A0A8J2NR00</accession>
<reference evidence="2" key="1">
    <citation type="submission" date="2021-06" db="EMBL/GenBank/DDBJ databases">
        <authorList>
            <person name="Hodson N. C."/>
            <person name="Mongue J. A."/>
            <person name="Jaron S. K."/>
        </authorList>
    </citation>
    <scope>NUCLEOTIDE SEQUENCE</scope>
</reference>
<organism evidence="2 3">
    <name type="scientific">Allacma fusca</name>
    <dbReference type="NCBI Taxonomy" id="39272"/>
    <lineage>
        <taxon>Eukaryota</taxon>
        <taxon>Metazoa</taxon>
        <taxon>Ecdysozoa</taxon>
        <taxon>Arthropoda</taxon>
        <taxon>Hexapoda</taxon>
        <taxon>Collembola</taxon>
        <taxon>Symphypleona</taxon>
        <taxon>Sminthuridae</taxon>
        <taxon>Allacma</taxon>
    </lineage>
</organism>
<evidence type="ECO:0000313" key="2">
    <source>
        <dbReference type="EMBL" id="CAG7718398.1"/>
    </source>
</evidence>
<dbReference type="Proteomes" id="UP000708208">
    <property type="component" value="Unassembled WGS sequence"/>
</dbReference>
<comment type="caution">
    <text evidence="2">The sequence shown here is derived from an EMBL/GenBank/DDBJ whole genome shotgun (WGS) entry which is preliminary data.</text>
</comment>
<feature type="compositionally biased region" description="Basic and acidic residues" evidence="1">
    <location>
        <begin position="1"/>
        <end position="19"/>
    </location>
</feature>
<evidence type="ECO:0000313" key="3">
    <source>
        <dbReference type="Proteomes" id="UP000708208"/>
    </source>
</evidence>
<evidence type="ECO:0000256" key="1">
    <source>
        <dbReference type="SAM" id="MobiDB-lite"/>
    </source>
</evidence>
<keyword evidence="3" id="KW-1185">Reference proteome</keyword>
<feature type="region of interest" description="Disordered" evidence="1">
    <location>
        <begin position="1"/>
        <end position="33"/>
    </location>
</feature>
<gene>
    <name evidence="2" type="ORF">AFUS01_LOCUS7790</name>
</gene>
<dbReference type="AlphaFoldDB" id="A0A8J2NR00"/>